<evidence type="ECO:0000313" key="1">
    <source>
        <dbReference type="EMBL" id="CAC5388279.1"/>
    </source>
</evidence>
<accession>A0A6J8BZR8</accession>
<keyword evidence="2" id="KW-1185">Reference proteome</keyword>
<name>A0A6J8BZR8_MYTCO</name>
<evidence type="ECO:0000313" key="2">
    <source>
        <dbReference type="Proteomes" id="UP000507470"/>
    </source>
</evidence>
<protein>
    <submittedName>
        <fullName evidence="1">Uncharacterized protein</fullName>
    </submittedName>
</protein>
<reference evidence="1 2" key="1">
    <citation type="submission" date="2020-06" db="EMBL/GenBank/DDBJ databases">
        <authorList>
            <person name="Li R."/>
            <person name="Bekaert M."/>
        </authorList>
    </citation>
    <scope>NUCLEOTIDE SEQUENCE [LARGE SCALE GENOMIC DNA]</scope>
    <source>
        <strain evidence="2">wild</strain>
    </source>
</reference>
<organism evidence="1 2">
    <name type="scientific">Mytilus coruscus</name>
    <name type="common">Sea mussel</name>
    <dbReference type="NCBI Taxonomy" id="42192"/>
    <lineage>
        <taxon>Eukaryota</taxon>
        <taxon>Metazoa</taxon>
        <taxon>Spiralia</taxon>
        <taxon>Lophotrochozoa</taxon>
        <taxon>Mollusca</taxon>
        <taxon>Bivalvia</taxon>
        <taxon>Autobranchia</taxon>
        <taxon>Pteriomorphia</taxon>
        <taxon>Mytilida</taxon>
        <taxon>Mytiloidea</taxon>
        <taxon>Mytilidae</taxon>
        <taxon>Mytilinae</taxon>
        <taxon>Mytilus</taxon>
    </lineage>
</organism>
<proteinExistence type="predicted"/>
<dbReference type="Proteomes" id="UP000507470">
    <property type="component" value="Unassembled WGS sequence"/>
</dbReference>
<dbReference type="AlphaFoldDB" id="A0A6J8BZR8"/>
<gene>
    <name evidence="1" type="ORF">MCOR_23557</name>
</gene>
<dbReference type="EMBL" id="CACVKT020004153">
    <property type="protein sequence ID" value="CAC5388279.1"/>
    <property type="molecule type" value="Genomic_DNA"/>
</dbReference>
<sequence>MTKYGFDLSSRIDRDGYRHELQTIANDEKESEKAVLEISAPTIAYNSPVKGRATTTVQTLKDEQIQTWRVEDNEQGESEADECRMCGILVMHESEKDMRVIPSGWGVILKFKKGKDKWEDCNYWVHGKCVGIYVKRWSKKGKCARRFSVSYVHFMPGP</sequence>